<gene>
    <name evidence="1" type="ORF">CFC21_108440</name>
</gene>
<dbReference type="AlphaFoldDB" id="A0A9R1NBR1"/>
<dbReference type="EMBL" id="CM022231">
    <property type="protein sequence ID" value="KAF7107860.1"/>
    <property type="molecule type" value="Genomic_DNA"/>
</dbReference>
<reference evidence="1" key="2">
    <citation type="submission" date="2020-03" db="EMBL/GenBank/DDBJ databases">
        <title>The second near-complete assembly of the hexaploid bread wheat (Triticum aestivum) genome.</title>
        <authorList>
            <person name="Zimin A.V."/>
            <person name="Puiu D."/>
            <person name="Shumante A."/>
            <person name="Alonge M."/>
            <person name="Salzberg S.L."/>
        </authorList>
    </citation>
    <scope>NUCLEOTIDE SEQUENCE</scope>
    <source>
        <tissue evidence="1">Leaf</tissue>
    </source>
</reference>
<proteinExistence type="predicted"/>
<organism evidence="1">
    <name type="scientific">Triticum aestivum</name>
    <name type="common">Wheat</name>
    <dbReference type="NCBI Taxonomy" id="4565"/>
    <lineage>
        <taxon>Eukaryota</taxon>
        <taxon>Viridiplantae</taxon>
        <taxon>Streptophyta</taxon>
        <taxon>Embryophyta</taxon>
        <taxon>Tracheophyta</taxon>
        <taxon>Spermatophyta</taxon>
        <taxon>Magnoliopsida</taxon>
        <taxon>Liliopsida</taxon>
        <taxon>Poales</taxon>
        <taxon>Poaceae</taxon>
        <taxon>BOP clade</taxon>
        <taxon>Pooideae</taxon>
        <taxon>Triticodae</taxon>
        <taxon>Triticeae</taxon>
        <taxon>Triticinae</taxon>
        <taxon>Triticum</taxon>
    </lineage>
</organism>
<evidence type="ECO:0000313" key="1">
    <source>
        <dbReference type="EMBL" id="KAF7107860.1"/>
    </source>
</evidence>
<feature type="non-terminal residue" evidence="1">
    <location>
        <position position="80"/>
    </location>
</feature>
<reference evidence="1" key="1">
    <citation type="journal article" date="2017" name="Gigascience">
        <title>The first near-complete assembly of the hexaploid bread wheat genome, Triticum aestivum.</title>
        <authorList>
            <person name="Zimin A.V."/>
            <person name="Puiu D."/>
            <person name="Hall R."/>
            <person name="Kingan S."/>
            <person name="Clavijo B.J."/>
            <person name="Salzberg S.L."/>
        </authorList>
    </citation>
    <scope>NUCLEOTIDE SEQUENCE</scope>
    <source>
        <tissue evidence="1">Leaf</tissue>
    </source>
</reference>
<protein>
    <submittedName>
        <fullName evidence="1">Uncharacterized protein</fullName>
    </submittedName>
</protein>
<name>A0A9R1NBR1_WHEAT</name>
<accession>A0A9R1NBR1</accession>
<sequence length="80" mass="9326">MGRLGSKRRVGEEAELEAVEEEKEYEVEEVHDRLQSSRNSRLALFGFDLRLGPRRRRPPRRPAVDGEDGFFHDHIVLPDN</sequence>
<comment type="caution">
    <text evidence="1">The sequence shown here is derived from an EMBL/GenBank/DDBJ whole genome shotgun (WGS) entry which is preliminary data.</text>
</comment>
<dbReference type="OrthoDB" id="426293at2759"/>
<dbReference type="Proteomes" id="UP000815260">
    <property type="component" value="Chromosome 7D"/>
</dbReference>